<feature type="chain" id="PRO_5015734833" description="Fibronectin type-III domain-containing protein" evidence="1">
    <location>
        <begin position="22"/>
        <end position="376"/>
    </location>
</feature>
<dbReference type="PROSITE" id="PS50853">
    <property type="entry name" value="FN3"/>
    <property type="match status" value="1"/>
</dbReference>
<evidence type="ECO:0000313" key="4">
    <source>
        <dbReference type="Proteomes" id="UP000239872"/>
    </source>
</evidence>
<dbReference type="InterPro" id="IPR045474">
    <property type="entry name" value="GEVED"/>
</dbReference>
<dbReference type="RefSeq" id="WP_105038903.1">
    <property type="nucleotide sequence ID" value="NZ_PPSL01000002.1"/>
</dbReference>
<reference evidence="3 4" key="1">
    <citation type="submission" date="2018-01" db="EMBL/GenBank/DDBJ databases">
        <title>A novel member of the phylum Bacteroidetes isolated from glacier ice.</title>
        <authorList>
            <person name="Liu Q."/>
            <person name="Xin Y.-H."/>
        </authorList>
    </citation>
    <scope>NUCLEOTIDE SEQUENCE [LARGE SCALE GENOMIC DNA]</scope>
    <source>
        <strain evidence="3 4">RB1R16</strain>
    </source>
</reference>
<dbReference type="Proteomes" id="UP000239872">
    <property type="component" value="Unassembled WGS sequence"/>
</dbReference>
<organism evidence="3 4">
    <name type="scientific">Flavipsychrobacter stenotrophus</name>
    <dbReference type="NCBI Taxonomy" id="2077091"/>
    <lineage>
        <taxon>Bacteria</taxon>
        <taxon>Pseudomonadati</taxon>
        <taxon>Bacteroidota</taxon>
        <taxon>Chitinophagia</taxon>
        <taxon>Chitinophagales</taxon>
        <taxon>Chitinophagaceae</taxon>
        <taxon>Flavipsychrobacter</taxon>
    </lineage>
</organism>
<comment type="caution">
    <text evidence="3">The sequence shown here is derived from an EMBL/GenBank/DDBJ whole genome shotgun (WGS) entry which is preliminary data.</text>
</comment>
<dbReference type="AlphaFoldDB" id="A0A2S7SZ80"/>
<feature type="domain" description="Fibronectin type-III" evidence="2">
    <location>
        <begin position="202"/>
        <end position="290"/>
    </location>
</feature>
<dbReference type="InterPro" id="IPR026444">
    <property type="entry name" value="Secre_tail"/>
</dbReference>
<dbReference type="Gene3D" id="2.60.40.10">
    <property type="entry name" value="Immunoglobulins"/>
    <property type="match status" value="1"/>
</dbReference>
<protein>
    <recommendedName>
        <fullName evidence="2">Fibronectin type-III domain-containing protein</fullName>
    </recommendedName>
</protein>
<dbReference type="EMBL" id="PPSL01000002">
    <property type="protein sequence ID" value="PQJ12024.1"/>
    <property type="molecule type" value="Genomic_DNA"/>
</dbReference>
<proteinExistence type="predicted"/>
<feature type="signal peptide" evidence="1">
    <location>
        <begin position="1"/>
        <end position="21"/>
    </location>
</feature>
<dbReference type="InterPro" id="IPR013783">
    <property type="entry name" value="Ig-like_fold"/>
</dbReference>
<dbReference type="OrthoDB" id="728034at2"/>
<name>A0A2S7SZ80_9BACT</name>
<accession>A0A2S7SZ80</accession>
<evidence type="ECO:0000256" key="1">
    <source>
        <dbReference type="SAM" id="SignalP"/>
    </source>
</evidence>
<dbReference type="Pfam" id="PF20009">
    <property type="entry name" value="GEVED"/>
    <property type="match status" value="1"/>
</dbReference>
<gene>
    <name evidence="3" type="ORF">CJD36_009555</name>
</gene>
<sequence length="376" mass="39178">MRKLHLLLLAGSMLLSQVVCGQITSPSPYCAAGYDDAAGFAVDHHISNVTLGTLNNTSGSTQYAGAHYAYYNTITAPNLTKGSSYLLSITHDGGTTIHFVAVYIDFNHNNDFTDAGERILQYTINGAGTIPNPATATVAIPTTAAAGVTRMRVMVFEDDNYTWTLGSTNATPCTADATGSFDWGETEDYNVNLVGSVATCDTVTGLTLSSITGTTAHMAWTAVTGSAGYQYIVNTTVASPTTSGTNTTATSANASGLLAGTIYYAHVRDSCGAGSFSAWVNKKFTTSVGINDVTEAQEALLSVYPNPVSNTLTVQVNGIVNGNASLQIVDVTGRTLLAAGGIANTNAIDVSALQAGIYLIQYNDGINTHVVRFVKG</sequence>
<dbReference type="NCBIfam" id="TIGR04183">
    <property type="entry name" value="Por_Secre_tail"/>
    <property type="match status" value="1"/>
</dbReference>
<dbReference type="SUPFAM" id="SSF49265">
    <property type="entry name" value="Fibronectin type III"/>
    <property type="match status" value="1"/>
</dbReference>
<evidence type="ECO:0000259" key="2">
    <source>
        <dbReference type="PROSITE" id="PS50853"/>
    </source>
</evidence>
<dbReference type="InterPro" id="IPR036116">
    <property type="entry name" value="FN3_sf"/>
</dbReference>
<keyword evidence="4" id="KW-1185">Reference proteome</keyword>
<keyword evidence="1" id="KW-0732">Signal</keyword>
<dbReference type="InterPro" id="IPR003961">
    <property type="entry name" value="FN3_dom"/>
</dbReference>
<evidence type="ECO:0000313" key="3">
    <source>
        <dbReference type="EMBL" id="PQJ12024.1"/>
    </source>
</evidence>
<dbReference type="Pfam" id="PF18962">
    <property type="entry name" value="Por_Secre_tail"/>
    <property type="match status" value="1"/>
</dbReference>